<dbReference type="Proteomes" id="UP000186817">
    <property type="component" value="Unassembled WGS sequence"/>
</dbReference>
<protein>
    <recommendedName>
        <fullName evidence="2">Cyclic nucleotide-binding domain-containing protein</fullName>
    </recommendedName>
</protein>
<dbReference type="CDD" id="cd00038">
    <property type="entry name" value="CAP_ED"/>
    <property type="match status" value="1"/>
</dbReference>
<dbReference type="SUPFAM" id="SSF51206">
    <property type="entry name" value="cAMP-binding domain-like"/>
    <property type="match status" value="1"/>
</dbReference>
<dbReference type="SUPFAM" id="SSF48403">
    <property type="entry name" value="Ankyrin repeat"/>
    <property type="match status" value="1"/>
</dbReference>
<dbReference type="AlphaFoldDB" id="A0A1Q9DM37"/>
<organism evidence="3 4">
    <name type="scientific">Symbiodinium microadriaticum</name>
    <name type="common">Dinoflagellate</name>
    <name type="synonym">Zooxanthella microadriatica</name>
    <dbReference type="NCBI Taxonomy" id="2951"/>
    <lineage>
        <taxon>Eukaryota</taxon>
        <taxon>Sar</taxon>
        <taxon>Alveolata</taxon>
        <taxon>Dinophyceae</taxon>
        <taxon>Suessiales</taxon>
        <taxon>Symbiodiniaceae</taxon>
        <taxon>Symbiodinium</taxon>
    </lineage>
</organism>
<dbReference type="PANTHER" id="PTHR23011">
    <property type="entry name" value="CYCLIC NUCLEOTIDE-BINDING DOMAIN CONTAINING PROTEIN"/>
    <property type="match status" value="1"/>
</dbReference>
<dbReference type="OrthoDB" id="288359at2759"/>
<keyword evidence="4" id="KW-1185">Reference proteome</keyword>
<dbReference type="InterPro" id="IPR018490">
    <property type="entry name" value="cNMP-bd_dom_sf"/>
</dbReference>
<dbReference type="Gene3D" id="2.60.120.10">
    <property type="entry name" value="Jelly Rolls"/>
    <property type="match status" value="1"/>
</dbReference>
<dbReference type="PROSITE" id="PS50042">
    <property type="entry name" value="CNMP_BINDING_3"/>
    <property type="match status" value="2"/>
</dbReference>
<evidence type="ECO:0000259" key="2">
    <source>
        <dbReference type="PROSITE" id="PS50042"/>
    </source>
</evidence>
<dbReference type="InterPro" id="IPR014710">
    <property type="entry name" value="RmlC-like_jellyroll"/>
</dbReference>
<accession>A0A1Q9DM37</accession>
<name>A0A1Q9DM37_SYMMI</name>
<dbReference type="InterPro" id="IPR000595">
    <property type="entry name" value="cNMP-bd_dom"/>
</dbReference>
<dbReference type="Pfam" id="PF00027">
    <property type="entry name" value="cNMP_binding"/>
    <property type="match status" value="1"/>
</dbReference>
<dbReference type="PANTHER" id="PTHR23011:SF28">
    <property type="entry name" value="CYCLIC NUCLEOTIDE-BINDING DOMAIN CONTAINING PROTEIN"/>
    <property type="match status" value="1"/>
</dbReference>
<feature type="domain" description="Cyclic nucleotide-binding" evidence="2">
    <location>
        <begin position="24"/>
        <end position="65"/>
    </location>
</feature>
<evidence type="ECO:0000256" key="1">
    <source>
        <dbReference type="SAM" id="MobiDB-lite"/>
    </source>
</evidence>
<sequence length="836" mass="91362">MPAQSFRTTEGYSTFSKESHLGPLLTSLHDGSLFGELALQNTEPRRASVVCLEDCELLRLRKEDFLAAIRDRKDQIYFFHQHVPSFKEYADKRAQGALTDHPSLAFASETFKNGQTVTSEGVFAIAKIYVLGPGANVDFCRYREPRANPAYVLSRRPRSAPKSKAKAVSSSLSNFASTGTDVSAKNKYGQRLLHHAALDGSAKTAQHLHPAESGQSSGCHSHSVYLVKRCVAVEVRGNDIRTCIHKKGRDGKTPLGTRLSSIQPTSKTARALMDGGAVVTAKACGKSAQCGQHLLVPTEDCEPANFTKGARIQAGSLRRLSAGAVKDGDAATLQQLIDEGLVDELLHDFASTGTDVSAKNKYGQILLHHTALDGSAKTAQHLHPAESGQSSGCHSHSVYLVKRCVAVEVRGIDIRTCVHKKGRDGKTPLGTRLSSIQPTSKTARALMDGGCEGTSCLRNLDPCRAEGKGIKLAFSELQVRGVPYLRCHEKYGKASGTGLDGEPEEQREANRTELLSREHLQQTEHDLAFQASAARLAPDEDVEVLDTLEEGRLFGTMAALPAYSPEPFSIVVRCTAETCTLYSIDGSSMQNLPSKLLTALREQMAEEATHRIARIHLPEEEESQTATPTSMPTSRSRSSGCLPWHRRTSLRVGDTKVLDFVTSATMEVTLSDTIGLPQGTLLSIRVGSTRRQAVVDSKFKLVFPKGCKHGEDVKVDALQQIGSNMMKYNESVGRYDLDLDDFGSKVSLHMREVIQPATEQEVSAAPEAAKVDDSSVSHRHRVAVYARKYLDEHKLLTWAHKFGLIESSWSIVVSSFRVFVLVPRVTTALCPVMHWR</sequence>
<comment type="caution">
    <text evidence="3">The sequence shown here is derived from an EMBL/GenBank/DDBJ whole genome shotgun (WGS) entry which is preliminary data.</text>
</comment>
<feature type="region of interest" description="Disordered" evidence="1">
    <location>
        <begin position="616"/>
        <end position="641"/>
    </location>
</feature>
<reference evidence="3 4" key="1">
    <citation type="submission" date="2016-02" db="EMBL/GenBank/DDBJ databases">
        <title>Genome analysis of coral dinoflagellate symbionts highlights evolutionary adaptations to a symbiotic lifestyle.</title>
        <authorList>
            <person name="Aranda M."/>
            <person name="Li Y."/>
            <person name="Liew Y.J."/>
            <person name="Baumgarten S."/>
            <person name="Simakov O."/>
            <person name="Wilson M."/>
            <person name="Piel J."/>
            <person name="Ashoor H."/>
            <person name="Bougouffa S."/>
            <person name="Bajic V.B."/>
            <person name="Ryu T."/>
            <person name="Ravasi T."/>
            <person name="Bayer T."/>
            <person name="Micklem G."/>
            <person name="Kim H."/>
            <person name="Bhak J."/>
            <person name="Lajeunesse T.C."/>
            <person name="Voolstra C.R."/>
        </authorList>
    </citation>
    <scope>NUCLEOTIDE SEQUENCE [LARGE SCALE GENOMIC DNA]</scope>
    <source>
        <strain evidence="3 4">CCMP2467</strain>
    </source>
</reference>
<evidence type="ECO:0000313" key="4">
    <source>
        <dbReference type="Proteomes" id="UP000186817"/>
    </source>
</evidence>
<feature type="compositionally biased region" description="Low complexity" evidence="1">
    <location>
        <begin position="625"/>
        <end position="639"/>
    </location>
</feature>
<evidence type="ECO:0000313" key="3">
    <source>
        <dbReference type="EMBL" id="OLP96213.1"/>
    </source>
</evidence>
<dbReference type="EMBL" id="LSRX01000475">
    <property type="protein sequence ID" value="OLP96213.1"/>
    <property type="molecule type" value="Genomic_DNA"/>
</dbReference>
<gene>
    <name evidence="3" type="ORF">AK812_SmicGene21567</name>
</gene>
<dbReference type="InterPro" id="IPR036770">
    <property type="entry name" value="Ankyrin_rpt-contain_sf"/>
</dbReference>
<feature type="domain" description="Cyclic nucleotide-binding" evidence="2">
    <location>
        <begin position="539"/>
        <end position="592"/>
    </location>
</feature>
<dbReference type="Gene3D" id="1.25.40.20">
    <property type="entry name" value="Ankyrin repeat-containing domain"/>
    <property type="match status" value="1"/>
</dbReference>
<proteinExistence type="predicted"/>